<name>A0A0E0KAP5_ORYPU</name>
<dbReference type="Gramene" id="OPUNC03G08560.1">
    <property type="protein sequence ID" value="OPUNC03G08560.1"/>
    <property type="gene ID" value="OPUNC03G08560"/>
</dbReference>
<organism evidence="2">
    <name type="scientific">Oryza punctata</name>
    <name type="common">Red rice</name>
    <dbReference type="NCBI Taxonomy" id="4537"/>
    <lineage>
        <taxon>Eukaryota</taxon>
        <taxon>Viridiplantae</taxon>
        <taxon>Streptophyta</taxon>
        <taxon>Embryophyta</taxon>
        <taxon>Tracheophyta</taxon>
        <taxon>Spermatophyta</taxon>
        <taxon>Magnoliopsida</taxon>
        <taxon>Liliopsida</taxon>
        <taxon>Poales</taxon>
        <taxon>Poaceae</taxon>
        <taxon>BOP clade</taxon>
        <taxon>Oryzoideae</taxon>
        <taxon>Oryzeae</taxon>
        <taxon>Oryzinae</taxon>
        <taxon>Oryza</taxon>
    </lineage>
</organism>
<evidence type="ECO:0000313" key="3">
    <source>
        <dbReference type="Proteomes" id="UP000026962"/>
    </source>
</evidence>
<protein>
    <submittedName>
        <fullName evidence="2">Uncharacterized protein</fullName>
    </submittedName>
</protein>
<reference evidence="2" key="2">
    <citation type="submission" date="2018-05" db="EMBL/GenBank/DDBJ databases">
        <title>OpunRS2 (Oryza punctata Reference Sequence Version 2).</title>
        <authorList>
            <person name="Zhang J."/>
            <person name="Kudrna D."/>
            <person name="Lee S."/>
            <person name="Talag J."/>
            <person name="Welchert J."/>
            <person name="Wing R.A."/>
        </authorList>
    </citation>
    <scope>NUCLEOTIDE SEQUENCE [LARGE SCALE GENOMIC DNA]</scope>
</reference>
<feature type="region of interest" description="Disordered" evidence="1">
    <location>
        <begin position="1"/>
        <end position="69"/>
    </location>
</feature>
<dbReference type="AlphaFoldDB" id="A0A0E0KAP5"/>
<evidence type="ECO:0000313" key="2">
    <source>
        <dbReference type="EnsemblPlants" id="OPUNC03G08560.1"/>
    </source>
</evidence>
<accession>A0A0E0KAP5</accession>
<proteinExistence type="predicted"/>
<dbReference type="HOGENOM" id="CLU_2780264_0_0_1"/>
<reference evidence="2" key="1">
    <citation type="submission" date="2015-04" db="UniProtKB">
        <authorList>
            <consortium name="EnsemblPlants"/>
        </authorList>
    </citation>
    <scope>IDENTIFICATION</scope>
</reference>
<evidence type="ECO:0000256" key="1">
    <source>
        <dbReference type="SAM" id="MobiDB-lite"/>
    </source>
</evidence>
<keyword evidence="3" id="KW-1185">Reference proteome</keyword>
<sequence length="69" mass="7308">MAKDVTVTPDESTSAVAVTADTDPIDQTLPDGKKRRSAVHHPLPSQKKLTFEASAPGEKDAESVAHPTK</sequence>
<dbReference type="EnsemblPlants" id="OPUNC03G08560.1">
    <property type="protein sequence ID" value="OPUNC03G08560.1"/>
    <property type="gene ID" value="OPUNC03G08560"/>
</dbReference>
<dbReference type="Proteomes" id="UP000026962">
    <property type="component" value="Chromosome 3"/>
</dbReference>